<evidence type="ECO:0000256" key="3">
    <source>
        <dbReference type="ARBA" id="ARBA00022448"/>
    </source>
</evidence>
<evidence type="ECO:0000256" key="8">
    <source>
        <dbReference type="SAM" id="Phobius"/>
    </source>
</evidence>
<name>A0A9D2BL78_9FIRM</name>
<keyword evidence="5" id="KW-0547">Nucleotide-binding</keyword>
<dbReference type="InterPro" id="IPR003593">
    <property type="entry name" value="AAA+_ATPase"/>
</dbReference>
<feature type="transmembrane region" description="Helical" evidence="8">
    <location>
        <begin position="557"/>
        <end position="584"/>
    </location>
</feature>
<keyword evidence="3" id="KW-0813">Transport</keyword>
<dbReference type="GO" id="GO:0005886">
    <property type="term" value="C:plasma membrane"/>
    <property type="evidence" value="ECO:0007669"/>
    <property type="project" value="UniProtKB-SubCell"/>
</dbReference>
<dbReference type="SMART" id="SM00382">
    <property type="entry name" value="AAA"/>
    <property type="match status" value="1"/>
</dbReference>
<proteinExistence type="inferred from homology"/>
<evidence type="ECO:0000256" key="5">
    <source>
        <dbReference type="ARBA" id="ARBA00022741"/>
    </source>
</evidence>
<dbReference type="SUPFAM" id="SSF52540">
    <property type="entry name" value="P-loop containing nucleoside triphosphate hydrolases"/>
    <property type="match status" value="1"/>
</dbReference>
<evidence type="ECO:0000256" key="7">
    <source>
        <dbReference type="ARBA" id="ARBA00023136"/>
    </source>
</evidence>
<sequence length="595" mass="68662">MIKLSNINISFERPIFINVQIELTAEAFNVLIGESGCGKTTLLNEIGLLNEKLNSDYLFFDNKLNNHSDFALKRRIDIGYVFQENYLFEKLTVKENIIFAANLSGIELSDDEVYELLSKTKTQELIDKKINELSGGERQRVAISFALAKKPKLLLFDEPTSYLDQENCYLVIDVIQQIVHSNETIVFVVTHDKRVIASADNIFKIKDNKIVCDKKIKNYLKFNDLCKRNNILSKKAIKGYISKSKKHISKLLYLILSLVTVILLFNVGYSNYYKEYVEKNIINNTMEEIRVYYGPNKRKSVNDINKYISYDILNKIKNINGIREAIPFYEINAHCNDNEILIQTYCNELSSKVNKSYENNSNIYVSSSMKGLLDNDELSFMYFDKLYDLKINGILEDTYQNGYSDNGNKIVYIPVSKFNELFRDSVEPYLYILRFDNSVDFNKVVEQIKNIDNEITIYSTIDIDKLQLLNSQLLAGVENIVKAIMACIIVLIIYDKSRLIISRKHELALLYANGLSKKEIIKILFIESLDYSIYALVVANIVSVVILLLFYDCTFNTFISIVILNAILFISLNFIMLVVSNYLLNRFSIKALLEE</sequence>
<evidence type="ECO:0000256" key="4">
    <source>
        <dbReference type="ARBA" id="ARBA00022475"/>
    </source>
</evidence>
<dbReference type="Pfam" id="PF00005">
    <property type="entry name" value="ABC_tran"/>
    <property type="match status" value="1"/>
</dbReference>
<reference evidence="10" key="1">
    <citation type="journal article" date="2021" name="PeerJ">
        <title>Extensive microbial diversity within the chicken gut microbiome revealed by metagenomics and culture.</title>
        <authorList>
            <person name="Gilroy R."/>
            <person name="Ravi A."/>
            <person name="Getino M."/>
            <person name="Pursley I."/>
            <person name="Horton D.L."/>
            <person name="Alikhan N.F."/>
            <person name="Baker D."/>
            <person name="Gharbi K."/>
            <person name="Hall N."/>
            <person name="Watson M."/>
            <person name="Adriaenssens E.M."/>
            <person name="Foster-Nyarko E."/>
            <person name="Jarju S."/>
            <person name="Secka A."/>
            <person name="Antonio M."/>
            <person name="Oren A."/>
            <person name="Chaudhuri R.R."/>
            <person name="La Ragione R."/>
            <person name="Hildebrand F."/>
            <person name="Pallen M.J."/>
        </authorList>
    </citation>
    <scope>NUCLEOTIDE SEQUENCE</scope>
    <source>
        <strain evidence="10">ChiGjej1B1-14440</strain>
    </source>
</reference>
<reference evidence="10" key="2">
    <citation type="submission" date="2021-04" db="EMBL/GenBank/DDBJ databases">
        <authorList>
            <person name="Gilroy R."/>
        </authorList>
    </citation>
    <scope>NUCLEOTIDE SEQUENCE</scope>
    <source>
        <strain evidence="10">ChiGjej1B1-14440</strain>
    </source>
</reference>
<dbReference type="PANTHER" id="PTHR43166:SF9">
    <property type="entry name" value="GLUTAMATE_ASPARTATE IMPORT ATP-BINDING PROTEIN GLTL"/>
    <property type="match status" value="1"/>
</dbReference>
<dbReference type="PROSITE" id="PS50893">
    <property type="entry name" value="ABC_TRANSPORTER_2"/>
    <property type="match status" value="1"/>
</dbReference>
<dbReference type="GO" id="GO:0005524">
    <property type="term" value="F:ATP binding"/>
    <property type="evidence" value="ECO:0007669"/>
    <property type="project" value="UniProtKB-KW"/>
</dbReference>
<comment type="similarity">
    <text evidence="2">Belongs to the ABC transporter superfamily.</text>
</comment>
<keyword evidence="7 8" id="KW-0472">Membrane</keyword>
<evidence type="ECO:0000313" key="10">
    <source>
        <dbReference type="EMBL" id="HIX80830.1"/>
    </source>
</evidence>
<dbReference type="GO" id="GO:0016887">
    <property type="term" value="F:ATP hydrolysis activity"/>
    <property type="evidence" value="ECO:0007669"/>
    <property type="project" value="InterPro"/>
</dbReference>
<keyword evidence="8" id="KW-0812">Transmembrane</keyword>
<evidence type="ECO:0000313" key="11">
    <source>
        <dbReference type="Proteomes" id="UP000886724"/>
    </source>
</evidence>
<dbReference type="InterPro" id="IPR027417">
    <property type="entry name" value="P-loop_NTPase"/>
</dbReference>
<dbReference type="Gene3D" id="3.40.50.300">
    <property type="entry name" value="P-loop containing nucleotide triphosphate hydrolases"/>
    <property type="match status" value="1"/>
</dbReference>
<organism evidence="10 11">
    <name type="scientific">Candidatus Erysipelatoclostridium merdavium</name>
    <dbReference type="NCBI Taxonomy" id="2838566"/>
    <lineage>
        <taxon>Bacteria</taxon>
        <taxon>Bacillati</taxon>
        <taxon>Bacillota</taxon>
        <taxon>Erysipelotrichia</taxon>
        <taxon>Erysipelotrichales</taxon>
        <taxon>Erysipelotrichales incertae sedis</taxon>
    </lineage>
</organism>
<comment type="subcellular location">
    <subcellularLocation>
        <location evidence="1">Cell membrane</location>
        <topology evidence="1">Peripheral membrane protein</topology>
    </subcellularLocation>
</comment>
<dbReference type="Proteomes" id="UP000886724">
    <property type="component" value="Unassembled WGS sequence"/>
</dbReference>
<gene>
    <name evidence="10" type="ORF">H9980_02520</name>
</gene>
<dbReference type="InterPro" id="IPR003439">
    <property type="entry name" value="ABC_transporter-like_ATP-bd"/>
</dbReference>
<keyword evidence="8" id="KW-1133">Transmembrane helix</keyword>
<evidence type="ECO:0000256" key="6">
    <source>
        <dbReference type="ARBA" id="ARBA00022840"/>
    </source>
</evidence>
<feature type="transmembrane region" description="Helical" evidence="8">
    <location>
        <begin position="531"/>
        <end position="551"/>
    </location>
</feature>
<evidence type="ECO:0000259" key="9">
    <source>
        <dbReference type="PROSITE" id="PS50893"/>
    </source>
</evidence>
<feature type="transmembrane region" description="Helical" evidence="8">
    <location>
        <begin position="251"/>
        <end position="269"/>
    </location>
</feature>
<dbReference type="InterPro" id="IPR050086">
    <property type="entry name" value="MetN_ABC_transporter-like"/>
</dbReference>
<keyword evidence="6 10" id="KW-0067">ATP-binding</keyword>
<dbReference type="AlphaFoldDB" id="A0A9D2BL78"/>
<feature type="transmembrane region" description="Helical" evidence="8">
    <location>
        <begin position="473"/>
        <end position="494"/>
    </location>
</feature>
<evidence type="ECO:0000256" key="1">
    <source>
        <dbReference type="ARBA" id="ARBA00004202"/>
    </source>
</evidence>
<comment type="caution">
    <text evidence="10">The sequence shown here is derived from an EMBL/GenBank/DDBJ whole genome shotgun (WGS) entry which is preliminary data.</text>
</comment>
<dbReference type="EMBL" id="DXET01000061">
    <property type="protein sequence ID" value="HIX80830.1"/>
    <property type="molecule type" value="Genomic_DNA"/>
</dbReference>
<protein>
    <submittedName>
        <fullName evidence="10">ATP-binding cassette domain-containing protein</fullName>
    </submittedName>
</protein>
<accession>A0A9D2BL78</accession>
<dbReference type="PANTHER" id="PTHR43166">
    <property type="entry name" value="AMINO ACID IMPORT ATP-BINDING PROTEIN"/>
    <property type="match status" value="1"/>
</dbReference>
<evidence type="ECO:0000256" key="2">
    <source>
        <dbReference type="ARBA" id="ARBA00005417"/>
    </source>
</evidence>
<feature type="domain" description="ABC transporter" evidence="9">
    <location>
        <begin position="2"/>
        <end position="232"/>
    </location>
</feature>
<keyword evidence="4" id="KW-1003">Cell membrane</keyword>